<name>A0A6C0G184_9BACL</name>
<dbReference type="EMBL" id="CP048209">
    <property type="protein sequence ID" value="QHT60300.1"/>
    <property type="molecule type" value="Genomic_DNA"/>
</dbReference>
<dbReference type="KEGG" id="plyc:GXP70_10350"/>
<dbReference type="AlphaFoldDB" id="A0A6C0G184"/>
<gene>
    <name evidence="2" type="ORF">GXP70_10350</name>
</gene>
<evidence type="ECO:0000313" key="2">
    <source>
        <dbReference type="EMBL" id="QHT60300.1"/>
    </source>
</evidence>
<feature type="compositionally biased region" description="Acidic residues" evidence="1">
    <location>
        <begin position="30"/>
        <end position="49"/>
    </location>
</feature>
<keyword evidence="3" id="KW-1185">Reference proteome</keyword>
<reference evidence="2 3" key="1">
    <citation type="submission" date="2020-01" db="EMBL/GenBank/DDBJ databases">
        <title>Paenibacillus sp. nov., isolated from tomato rhizosphere.</title>
        <authorList>
            <person name="Weon H.-Y."/>
            <person name="Lee S.A."/>
        </authorList>
    </citation>
    <scope>NUCLEOTIDE SEQUENCE [LARGE SCALE GENOMIC DNA]</scope>
    <source>
        <strain evidence="2 3">12200R-189</strain>
    </source>
</reference>
<proteinExistence type="predicted"/>
<dbReference type="InterPro" id="IPR025617">
    <property type="entry name" value="YqzL"/>
</dbReference>
<evidence type="ECO:0000256" key="1">
    <source>
        <dbReference type="SAM" id="MobiDB-lite"/>
    </source>
</evidence>
<dbReference type="Pfam" id="PF14006">
    <property type="entry name" value="YqzL"/>
    <property type="match status" value="1"/>
</dbReference>
<accession>A0A6C0G184</accession>
<protein>
    <submittedName>
        <fullName evidence="2">YqzL family protein</fullName>
    </submittedName>
</protein>
<sequence length="49" mass="5615">MRNFSWKYFTLTGDVEAFMLYKEMERQAEDGVDSQDEDGEEAVESDGAS</sequence>
<evidence type="ECO:0000313" key="3">
    <source>
        <dbReference type="Proteomes" id="UP000476064"/>
    </source>
</evidence>
<dbReference type="Proteomes" id="UP000476064">
    <property type="component" value="Chromosome"/>
</dbReference>
<dbReference type="RefSeq" id="WP_162356405.1">
    <property type="nucleotide sequence ID" value="NZ_CP048209.1"/>
</dbReference>
<organism evidence="2 3">
    <name type="scientific">Paenibacillus lycopersici</name>
    <dbReference type="NCBI Taxonomy" id="2704462"/>
    <lineage>
        <taxon>Bacteria</taxon>
        <taxon>Bacillati</taxon>
        <taxon>Bacillota</taxon>
        <taxon>Bacilli</taxon>
        <taxon>Bacillales</taxon>
        <taxon>Paenibacillaceae</taxon>
        <taxon>Paenibacillus</taxon>
    </lineage>
</organism>
<feature type="region of interest" description="Disordered" evidence="1">
    <location>
        <begin position="27"/>
        <end position="49"/>
    </location>
</feature>